<dbReference type="OrthoDB" id="2687560at2759"/>
<feature type="region of interest" description="Disordered" evidence="1">
    <location>
        <begin position="148"/>
        <end position="169"/>
    </location>
</feature>
<name>A8NV26_COPC7</name>
<dbReference type="OMA" id="TRVGPTY"/>
<feature type="compositionally biased region" description="Acidic residues" evidence="1">
    <location>
        <begin position="494"/>
        <end position="505"/>
    </location>
</feature>
<feature type="compositionally biased region" description="Polar residues" evidence="1">
    <location>
        <begin position="408"/>
        <end position="431"/>
    </location>
</feature>
<sequence>MGELNKAADDSKPRSLGLVIAGSRTLPAGERLPTRVVGDERGLSKELRDNASTRSGTPHREDDELNPPVAMVRPKYKVVRHPLTVGWLVYFQTHSTTTPLTPCAEAGSSTTTNSFHKGAGSSTRSSISSTSRHLRFRSKSLFSLAADSSSAPASSSNLTTSNSSPSTSATASMINAAKALTRRLSSTALRAAMDTSSGGSVGQVSAIPEGEHDNVDQLDAGRTLRRKKRLGGPPPARASPTPPHTSTLKKRVSAATLNAPQPIAVSFMLGQRPSTPESEQSLPSPVIIGIEGEGPDAPPMDKGKGVDTPVEHEDHGSRVSKPPLSDTTLADDRSSTPTNSTPPLQSETTTAMSSQRSSMEPTPTSSQIAMPTLPSVPSPTSTRIGHPSRPYYSAIRKHCMSSPAPITASISRQTSSPGGSPTNSRPTSSTIGGYHPPSSFGMDSVPPFARRPLSMGAAPIHSTPAISNVIAAHSHSSSVVSMIGTQGMSVFDLEDDDGVFEDDDSPTGTSAPPSSFKPKGSGTGGRKSSSLSRAFGMGHKKRRTWSSGLLSGDNEASAPPSSYSGRPSAGGARRGSQGPSVSVPIGGSMSGETELRMSLAMMEQQERERQQLQQREAAQSEIPVLQGTLGAQRDQKFRFRRTMEFPAHQTSAADDDANGRGRRRSPERQGTPPGSPSNSGVLARVRKFRKGIIKGFLGSSSGGGSTSAAGAA</sequence>
<feature type="region of interest" description="Disordered" evidence="1">
    <location>
        <begin position="191"/>
        <end position="251"/>
    </location>
</feature>
<feature type="compositionally biased region" description="Low complexity" evidence="1">
    <location>
        <begin position="121"/>
        <end position="131"/>
    </location>
</feature>
<feature type="compositionally biased region" description="Basic and acidic residues" evidence="1">
    <location>
        <begin position="633"/>
        <end position="643"/>
    </location>
</feature>
<feature type="region of interest" description="Disordered" evidence="1">
    <location>
        <begin position="25"/>
        <end position="67"/>
    </location>
</feature>
<reference evidence="2 3" key="1">
    <citation type="journal article" date="2010" name="Proc. Natl. Acad. Sci. U.S.A.">
        <title>Insights into evolution of multicellular fungi from the assembled chromosomes of the mushroom Coprinopsis cinerea (Coprinus cinereus).</title>
        <authorList>
            <person name="Stajich J.E."/>
            <person name="Wilke S.K."/>
            <person name="Ahren D."/>
            <person name="Au C.H."/>
            <person name="Birren B.W."/>
            <person name="Borodovsky M."/>
            <person name="Burns C."/>
            <person name="Canback B."/>
            <person name="Casselton L.A."/>
            <person name="Cheng C.K."/>
            <person name="Deng J."/>
            <person name="Dietrich F.S."/>
            <person name="Fargo D.C."/>
            <person name="Farman M.L."/>
            <person name="Gathman A.C."/>
            <person name="Goldberg J."/>
            <person name="Guigo R."/>
            <person name="Hoegger P.J."/>
            <person name="Hooker J.B."/>
            <person name="Huggins A."/>
            <person name="James T.Y."/>
            <person name="Kamada T."/>
            <person name="Kilaru S."/>
            <person name="Kodira C."/>
            <person name="Kues U."/>
            <person name="Kupfer D."/>
            <person name="Kwan H.S."/>
            <person name="Lomsadze A."/>
            <person name="Li W."/>
            <person name="Lilly W.W."/>
            <person name="Ma L.J."/>
            <person name="Mackey A.J."/>
            <person name="Manning G."/>
            <person name="Martin F."/>
            <person name="Muraguchi H."/>
            <person name="Natvig D.O."/>
            <person name="Palmerini H."/>
            <person name="Ramesh M.A."/>
            <person name="Rehmeyer C.J."/>
            <person name="Roe B.A."/>
            <person name="Shenoy N."/>
            <person name="Stanke M."/>
            <person name="Ter-Hovhannisyan V."/>
            <person name="Tunlid A."/>
            <person name="Velagapudi R."/>
            <person name="Vision T.J."/>
            <person name="Zeng Q."/>
            <person name="Zolan M.E."/>
            <person name="Pukkila P.J."/>
        </authorList>
    </citation>
    <scope>NUCLEOTIDE SEQUENCE [LARGE SCALE GENOMIC DNA]</scope>
    <source>
        <strain evidence="3">Okayama-7 / 130 / ATCC MYA-4618 / FGSC 9003</strain>
    </source>
</reference>
<feature type="compositionally biased region" description="Polar residues" evidence="1">
    <location>
        <begin position="335"/>
        <end position="369"/>
    </location>
</feature>
<proteinExistence type="predicted"/>
<feature type="compositionally biased region" description="Pro residues" evidence="1">
    <location>
        <begin position="232"/>
        <end position="243"/>
    </location>
</feature>
<dbReference type="EMBL" id="AACS02000004">
    <property type="protein sequence ID" value="EAU85155.2"/>
    <property type="molecule type" value="Genomic_DNA"/>
</dbReference>
<feature type="compositionally biased region" description="Basic and acidic residues" evidence="1">
    <location>
        <begin position="37"/>
        <end position="51"/>
    </location>
</feature>
<feature type="compositionally biased region" description="Low complexity" evidence="1">
    <location>
        <begin position="371"/>
        <end position="382"/>
    </location>
</feature>
<feature type="region of interest" description="Disordered" evidence="1">
    <location>
        <begin position="494"/>
        <end position="684"/>
    </location>
</feature>
<feature type="compositionally biased region" description="Low complexity" evidence="1">
    <location>
        <begin position="556"/>
        <end position="580"/>
    </location>
</feature>
<evidence type="ECO:0000313" key="3">
    <source>
        <dbReference type="Proteomes" id="UP000001861"/>
    </source>
</evidence>
<dbReference type="GeneID" id="6013131"/>
<feature type="compositionally biased region" description="Polar residues" evidence="1">
    <location>
        <begin position="272"/>
        <end position="283"/>
    </location>
</feature>
<comment type="caution">
    <text evidence="2">The sequence shown here is derived from an EMBL/GenBank/DDBJ whole genome shotgun (WGS) entry which is preliminary data.</text>
</comment>
<dbReference type="InParanoid" id="A8NV26"/>
<keyword evidence="3" id="KW-1185">Reference proteome</keyword>
<organism evidence="2 3">
    <name type="scientific">Coprinopsis cinerea (strain Okayama-7 / 130 / ATCC MYA-4618 / FGSC 9003)</name>
    <name type="common">Inky cap fungus</name>
    <name type="synonym">Hormographiella aspergillata</name>
    <dbReference type="NCBI Taxonomy" id="240176"/>
    <lineage>
        <taxon>Eukaryota</taxon>
        <taxon>Fungi</taxon>
        <taxon>Dikarya</taxon>
        <taxon>Basidiomycota</taxon>
        <taxon>Agaricomycotina</taxon>
        <taxon>Agaricomycetes</taxon>
        <taxon>Agaricomycetidae</taxon>
        <taxon>Agaricales</taxon>
        <taxon>Agaricineae</taxon>
        <taxon>Psathyrellaceae</taxon>
        <taxon>Coprinopsis</taxon>
    </lineage>
</organism>
<dbReference type="HOGENOM" id="CLU_387795_0_0_1"/>
<dbReference type="VEuPathDB" id="FungiDB:CC1G_06171"/>
<protein>
    <submittedName>
        <fullName evidence="2">Uncharacterized protein</fullName>
    </submittedName>
</protein>
<feature type="region of interest" description="Disordered" evidence="1">
    <location>
        <begin position="271"/>
        <end position="389"/>
    </location>
</feature>
<accession>A8NV26</accession>
<feature type="region of interest" description="Disordered" evidence="1">
    <location>
        <begin position="103"/>
        <end position="131"/>
    </location>
</feature>
<evidence type="ECO:0000313" key="2">
    <source>
        <dbReference type="EMBL" id="EAU85155.2"/>
    </source>
</evidence>
<feature type="compositionally biased region" description="Basic and acidic residues" evidence="1">
    <location>
        <begin position="299"/>
        <end position="317"/>
    </location>
</feature>
<evidence type="ECO:0000256" key="1">
    <source>
        <dbReference type="SAM" id="MobiDB-lite"/>
    </source>
</evidence>
<gene>
    <name evidence="2" type="ORF">CC1G_06171</name>
</gene>
<dbReference type="AlphaFoldDB" id="A8NV26"/>
<feature type="region of interest" description="Disordered" evidence="1">
    <location>
        <begin position="408"/>
        <end position="447"/>
    </location>
</feature>
<dbReference type="RefSeq" id="XP_001836584.2">
    <property type="nucleotide sequence ID" value="XM_001836532.2"/>
</dbReference>
<dbReference type="KEGG" id="cci:CC1G_06171"/>
<dbReference type="Proteomes" id="UP000001861">
    <property type="component" value="Unassembled WGS sequence"/>
</dbReference>